<dbReference type="Proteomes" id="UP000295382">
    <property type="component" value="Unassembled WGS sequence"/>
</dbReference>
<dbReference type="PANTHER" id="PTHR30158:SF3">
    <property type="entry name" value="MULTIDRUG EFFLUX PUMP SUBUNIT ACRA-RELATED"/>
    <property type="match status" value="1"/>
</dbReference>
<evidence type="ECO:0000259" key="5">
    <source>
        <dbReference type="Pfam" id="PF25876"/>
    </source>
</evidence>
<evidence type="ECO:0000256" key="2">
    <source>
        <dbReference type="ARBA" id="ARBA00009477"/>
    </source>
</evidence>
<evidence type="ECO:0000259" key="6">
    <source>
        <dbReference type="Pfam" id="PF25917"/>
    </source>
</evidence>
<dbReference type="AlphaFoldDB" id="A0A4R3HUV6"/>
<dbReference type="Gene3D" id="2.40.50.100">
    <property type="match status" value="1"/>
</dbReference>
<evidence type="ECO:0000256" key="3">
    <source>
        <dbReference type="SAM" id="Coils"/>
    </source>
</evidence>
<dbReference type="PROSITE" id="PS51257">
    <property type="entry name" value="PROKAR_LIPOPROTEIN"/>
    <property type="match status" value="1"/>
</dbReference>
<reference evidence="9 10" key="1">
    <citation type="submission" date="2019-03" db="EMBL/GenBank/DDBJ databases">
        <title>Genomic Encyclopedia of Type Strains, Phase IV (KMG-IV): sequencing the most valuable type-strain genomes for metagenomic binning, comparative biology and taxonomic classification.</title>
        <authorList>
            <person name="Goeker M."/>
        </authorList>
    </citation>
    <scope>NUCLEOTIDE SEQUENCE [LARGE SCALE GENOMIC DNA]</scope>
    <source>
        <strain evidence="9 10">DSM 7445</strain>
    </source>
</reference>
<evidence type="ECO:0000256" key="4">
    <source>
        <dbReference type="SAM" id="SignalP"/>
    </source>
</evidence>
<keyword evidence="3" id="KW-0175">Coiled coil</keyword>
<evidence type="ECO:0000313" key="9">
    <source>
        <dbReference type="EMBL" id="TCS36848.1"/>
    </source>
</evidence>
<dbReference type="Pfam" id="PF25917">
    <property type="entry name" value="BSH_RND"/>
    <property type="match status" value="1"/>
</dbReference>
<dbReference type="SUPFAM" id="SSF111369">
    <property type="entry name" value="HlyD-like secretion proteins"/>
    <property type="match status" value="1"/>
</dbReference>
<name>A0A4R3HUV6_PAULE</name>
<sequence>MNSLGRFTPFAILAVSAMLSACVDQAGAAKAPAAPPPAEVAVLTVAPQRVALSTDLPGRLEAARIAQVRARVPGIVLQRAFHEGSDVKAGDVLFRIDDAPFQATFQSAQAALAKAEANLAQITLKAQRYAALVDTNAISKQEFDDVTAAQKQAAADVATAKAALATARLNLGYATVTAPITGRIGRAQVTEGALVGQNEATPLATIQQLDPIYVNLTQSSSEVLQLRQALAAGQLKSVGRGEAKVRLLMEDGRPYPHPGKLLFSDMTVDESTGGVIVRAVFPNPDRLLMPGLFVRAQLEQAVSENAIVVPQQAVQRGADGASVMVVDPNNNVAVKPVKADRSQGDAWIVSEGLKPGDRIIVEGVQKVKPGATVKAVTWTPGDAGKAAKDGKPVALQVKAQ</sequence>
<comment type="similarity">
    <text evidence="2">Belongs to the membrane fusion protein (MFP) (TC 8.A.1) family.</text>
</comment>
<protein>
    <submittedName>
        <fullName evidence="9">Membrane fusion protein (Multidrug efflux system)</fullName>
    </submittedName>
</protein>
<evidence type="ECO:0000256" key="1">
    <source>
        <dbReference type="ARBA" id="ARBA00004196"/>
    </source>
</evidence>
<dbReference type="EMBL" id="SLZQ01000005">
    <property type="protein sequence ID" value="TCS36848.1"/>
    <property type="molecule type" value="Genomic_DNA"/>
</dbReference>
<proteinExistence type="inferred from homology"/>
<evidence type="ECO:0000313" key="10">
    <source>
        <dbReference type="Proteomes" id="UP000295382"/>
    </source>
</evidence>
<feature type="domain" description="Multidrug resistance protein MdtA-like barrel-sandwich hybrid" evidence="6">
    <location>
        <begin position="64"/>
        <end position="207"/>
    </location>
</feature>
<dbReference type="Gene3D" id="1.10.287.470">
    <property type="entry name" value="Helix hairpin bin"/>
    <property type="match status" value="1"/>
</dbReference>
<dbReference type="OrthoDB" id="9783047at2"/>
<dbReference type="Gene3D" id="2.40.420.20">
    <property type="match status" value="1"/>
</dbReference>
<feature type="domain" description="Multidrug resistance protein MdtA-like C-terminal permuted SH3" evidence="8">
    <location>
        <begin position="305"/>
        <end position="366"/>
    </location>
</feature>
<dbReference type="Pfam" id="PF25876">
    <property type="entry name" value="HH_MFP_RND"/>
    <property type="match status" value="1"/>
</dbReference>
<dbReference type="InterPro" id="IPR058626">
    <property type="entry name" value="MdtA-like_b-barrel"/>
</dbReference>
<evidence type="ECO:0000259" key="8">
    <source>
        <dbReference type="Pfam" id="PF25967"/>
    </source>
</evidence>
<evidence type="ECO:0000259" key="7">
    <source>
        <dbReference type="Pfam" id="PF25944"/>
    </source>
</evidence>
<dbReference type="Pfam" id="PF25967">
    <property type="entry name" value="RND-MFP_C"/>
    <property type="match status" value="1"/>
</dbReference>
<dbReference type="InterPro" id="IPR058627">
    <property type="entry name" value="MdtA-like_C"/>
</dbReference>
<keyword evidence="10" id="KW-1185">Reference proteome</keyword>
<dbReference type="NCBIfam" id="TIGR01730">
    <property type="entry name" value="RND_mfp"/>
    <property type="match status" value="1"/>
</dbReference>
<dbReference type="InterPro" id="IPR058624">
    <property type="entry name" value="MdtA-like_HH"/>
</dbReference>
<dbReference type="GO" id="GO:0022857">
    <property type="term" value="F:transmembrane transporter activity"/>
    <property type="evidence" value="ECO:0007669"/>
    <property type="project" value="InterPro"/>
</dbReference>
<dbReference type="GO" id="GO:0005886">
    <property type="term" value="C:plasma membrane"/>
    <property type="evidence" value="ECO:0007669"/>
    <property type="project" value="UniProtKB-SubCell"/>
</dbReference>
<accession>A0A4R3HUV6</accession>
<dbReference type="InterPro" id="IPR058625">
    <property type="entry name" value="MdtA-like_BSH"/>
</dbReference>
<dbReference type="RefSeq" id="WP_132258576.1">
    <property type="nucleotide sequence ID" value="NZ_SLZQ01000005.1"/>
</dbReference>
<gene>
    <name evidence="9" type="ORF">EDC30_10568</name>
</gene>
<dbReference type="Gene3D" id="2.40.30.170">
    <property type="match status" value="1"/>
</dbReference>
<dbReference type="FunFam" id="2.40.420.20:FF:000001">
    <property type="entry name" value="Efflux RND transporter periplasmic adaptor subunit"/>
    <property type="match status" value="1"/>
</dbReference>
<feature type="domain" description="Multidrug resistance protein MdtA-like beta-barrel" evidence="7">
    <location>
        <begin position="211"/>
        <end position="300"/>
    </location>
</feature>
<dbReference type="InterPro" id="IPR006143">
    <property type="entry name" value="RND_pump_MFP"/>
</dbReference>
<feature type="chain" id="PRO_5021025401" evidence="4">
    <location>
        <begin position="29"/>
        <end position="400"/>
    </location>
</feature>
<comment type="caution">
    <text evidence="9">The sequence shown here is derived from an EMBL/GenBank/DDBJ whole genome shotgun (WGS) entry which is preliminary data.</text>
</comment>
<feature type="coiled-coil region" evidence="3">
    <location>
        <begin position="105"/>
        <end position="132"/>
    </location>
</feature>
<organism evidence="9 10">
    <name type="scientific">Paucimonas lemoignei</name>
    <name type="common">Pseudomonas lemoignei</name>
    <dbReference type="NCBI Taxonomy" id="29443"/>
    <lineage>
        <taxon>Bacteria</taxon>
        <taxon>Pseudomonadati</taxon>
        <taxon>Pseudomonadota</taxon>
        <taxon>Betaproteobacteria</taxon>
        <taxon>Burkholderiales</taxon>
        <taxon>Burkholderiaceae</taxon>
        <taxon>Paucimonas</taxon>
    </lineage>
</organism>
<feature type="domain" description="Multidrug resistance protein MdtA-like alpha-helical hairpin" evidence="5">
    <location>
        <begin position="105"/>
        <end position="174"/>
    </location>
</feature>
<comment type="subcellular location">
    <subcellularLocation>
        <location evidence="1">Cell envelope</location>
    </subcellularLocation>
</comment>
<keyword evidence="4" id="KW-0732">Signal</keyword>
<feature type="signal peptide" evidence="4">
    <location>
        <begin position="1"/>
        <end position="28"/>
    </location>
</feature>
<dbReference type="Pfam" id="PF25944">
    <property type="entry name" value="Beta-barrel_RND"/>
    <property type="match status" value="1"/>
</dbReference>
<dbReference type="GO" id="GO:0046677">
    <property type="term" value="P:response to antibiotic"/>
    <property type="evidence" value="ECO:0007669"/>
    <property type="project" value="TreeGrafter"/>
</dbReference>
<dbReference type="PANTHER" id="PTHR30158">
    <property type="entry name" value="ACRA/E-RELATED COMPONENT OF DRUG EFFLUX TRANSPORTER"/>
    <property type="match status" value="1"/>
</dbReference>